<name>A0A3N0Z1C4_ANAGA</name>
<keyword evidence="3" id="KW-1185">Reference proteome</keyword>
<evidence type="ECO:0000313" key="2">
    <source>
        <dbReference type="EMBL" id="ROL52062.1"/>
    </source>
</evidence>
<feature type="region of interest" description="Disordered" evidence="1">
    <location>
        <begin position="138"/>
        <end position="157"/>
    </location>
</feature>
<dbReference type="EMBL" id="RJVU01017812">
    <property type="protein sequence ID" value="ROL52062.1"/>
    <property type="molecule type" value="Genomic_DNA"/>
</dbReference>
<dbReference type="AlphaFoldDB" id="A0A3N0Z1C4"/>
<proteinExistence type="predicted"/>
<sequence length="213" mass="24019">MAAVRGQVRLRQSLLPSVGKLFTPRRHSTTRQTPIKHVQSGENQLRPTPTDANRRQQGYHTEPTNSNRRWKRKKTANLKMTTRGRGGPQRITRAHLILLSKGEEDTVEAQAGDLELEAGATEEAVIDLFPVRNVQDTETEPVVRPKTGKVSTPRGPEDVKDQVMMVRAIVEEEDESDMEPVRSLLKDPECYSNLNNQQQQQLTVANECHLTPV</sequence>
<reference evidence="2 3" key="1">
    <citation type="submission" date="2018-10" db="EMBL/GenBank/DDBJ databases">
        <title>Genome assembly for a Yunnan-Guizhou Plateau 3E fish, Anabarilius grahami (Regan), and its evolutionary and genetic applications.</title>
        <authorList>
            <person name="Jiang W."/>
        </authorList>
    </citation>
    <scope>NUCLEOTIDE SEQUENCE [LARGE SCALE GENOMIC DNA]</scope>
    <source>
        <strain evidence="2">AG-KIZ</strain>
        <tissue evidence="2">Muscle</tissue>
    </source>
</reference>
<organism evidence="2 3">
    <name type="scientific">Anabarilius grahami</name>
    <name type="common">Kanglang fish</name>
    <name type="synonym">Barilius grahami</name>
    <dbReference type="NCBI Taxonomy" id="495550"/>
    <lineage>
        <taxon>Eukaryota</taxon>
        <taxon>Metazoa</taxon>
        <taxon>Chordata</taxon>
        <taxon>Craniata</taxon>
        <taxon>Vertebrata</taxon>
        <taxon>Euteleostomi</taxon>
        <taxon>Actinopterygii</taxon>
        <taxon>Neopterygii</taxon>
        <taxon>Teleostei</taxon>
        <taxon>Ostariophysi</taxon>
        <taxon>Cypriniformes</taxon>
        <taxon>Xenocyprididae</taxon>
        <taxon>Xenocypridinae</taxon>
        <taxon>Xenocypridinae incertae sedis</taxon>
        <taxon>Anabarilius</taxon>
    </lineage>
</organism>
<accession>A0A3N0Z1C4</accession>
<evidence type="ECO:0000256" key="1">
    <source>
        <dbReference type="SAM" id="MobiDB-lite"/>
    </source>
</evidence>
<feature type="compositionally biased region" description="Polar residues" evidence="1">
    <location>
        <begin position="40"/>
        <end position="67"/>
    </location>
</feature>
<dbReference type="Proteomes" id="UP000281406">
    <property type="component" value="Unassembled WGS sequence"/>
</dbReference>
<evidence type="ECO:0000313" key="3">
    <source>
        <dbReference type="Proteomes" id="UP000281406"/>
    </source>
</evidence>
<comment type="caution">
    <text evidence="2">The sequence shown here is derived from an EMBL/GenBank/DDBJ whole genome shotgun (WGS) entry which is preliminary data.</text>
</comment>
<dbReference type="OrthoDB" id="6077919at2759"/>
<protein>
    <submittedName>
        <fullName evidence="2">Uncharacterized protein</fullName>
    </submittedName>
</protein>
<feature type="region of interest" description="Disordered" evidence="1">
    <location>
        <begin position="22"/>
        <end position="87"/>
    </location>
</feature>
<gene>
    <name evidence="2" type="ORF">DPX16_19960</name>
</gene>